<feature type="region of interest" description="Disordered" evidence="1">
    <location>
        <begin position="193"/>
        <end position="213"/>
    </location>
</feature>
<dbReference type="PANTHER" id="PTHR14735">
    <property type="entry name" value="COILED-COIL DOMAIN-CONTAINING PROTEIN 134"/>
    <property type="match status" value="1"/>
</dbReference>
<dbReference type="EMBL" id="SEYY01023091">
    <property type="protein sequence ID" value="KAB7495104.1"/>
    <property type="molecule type" value="Genomic_DNA"/>
</dbReference>
<accession>A0A5N5SLY9</accession>
<dbReference type="Pfam" id="PF15002">
    <property type="entry name" value="ERK-JNK_inhib"/>
    <property type="match status" value="1"/>
</dbReference>
<evidence type="ECO:0000256" key="2">
    <source>
        <dbReference type="SAM" id="SignalP"/>
    </source>
</evidence>
<feature type="compositionally biased region" description="Basic residues" evidence="1">
    <location>
        <begin position="193"/>
        <end position="204"/>
    </location>
</feature>
<evidence type="ECO:0000313" key="4">
    <source>
        <dbReference type="Proteomes" id="UP000326759"/>
    </source>
</evidence>
<evidence type="ECO:0000256" key="1">
    <source>
        <dbReference type="SAM" id="MobiDB-lite"/>
    </source>
</evidence>
<gene>
    <name evidence="3" type="ORF">Anas_02206</name>
</gene>
<feature type="chain" id="PRO_5024390988" evidence="2">
    <location>
        <begin position="19"/>
        <end position="213"/>
    </location>
</feature>
<sequence length="213" mass="24829">MKLLNGFLFYSILLICKAEEKEDVQDIKIFQSLFKRKRLEHKEAVKSIMKHDQQKQYKLIDAISRKIFQVLEESQIKLRESGYVPGMPFPSDSKIRDALSLCLENTAFLSEILLHMPDITHEFLKAEKSRTLILTWGIFFASQSNFLDETTKKLIYLASQELSISEKDPDYVNPYKSKKSDAFALKEKPLKKKERKKKTFKKGPRLSSQFGDL</sequence>
<keyword evidence="4" id="KW-1185">Reference proteome</keyword>
<dbReference type="Proteomes" id="UP000326759">
    <property type="component" value="Unassembled WGS sequence"/>
</dbReference>
<keyword evidence="2" id="KW-0732">Signal</keyword>
<evidence type="ECO:0000313" key="3">
    <source>
        <dbReference type="EMBL" id="KAB7495104.1"/>
    </source>
</evidence>
<proteinExistence type="predicted"/>
<organism evidence="3 4">
    <name type="scientific">Armadillidium nasatum</name>
    <dbReference type="NCBI Taxonomy" id="96803"/>
    <lineage>
        <taxon>Eukaryota</taxon>
        <taxon>Metazoa</taxon>
        <taxon>Ecdysozoa</taxon>
        <taxon>Arthropoda</taxon>
        <taxon>Crustacea</taxon>
        <taxon>Multicrustacea</taxon>
        <taxon>Malacostraca</taxon>
        <taxon>Eumalacostraca</taxon>
        <taxon>Peracarida</taxon>
        <taxon>Isopoda</taxon>
        <taxon>Oniscidea</taxon>
        <taxon>Crinocheta</taxon>
        <taxon>Armadillidiidae</taxon>
        <taxon>Armadillidium</taxon>
    </lineage>
</organism>
<feature type="signal peptide" evidence="2">
    <location>
        <begin position="1"/>
        <end position="18"/>
    </location>
</feature>
<dbReference type="AlphaFoldDB" id="A0A5N5SLY9"/>
<protein>
    <submittedName>
        <fullName evidence="3">Coiled-coil domain-containing protein</fullName>
    </submittedName>
</protein>
<comment type="caution">
    <text evidence="3">The sequence shown here is derived from an EMBL/GenBank/DDBJ whole genome shotgun (WGS) entry which is preliminary data.</text>
</comment>
<reference evidence="3 4" key="1">
    <citation type="journal article" date="2019" name="PLoS Biol.">
        <title>Sex chromosomes control vertical transmission of feminizing Wolbachia symbionts in an isopod.</title>
        <authorList>
            <person name="Becking T."/>
            <person name="Chebbi M.A."/>
            <person name="Giraud I."/>
            <person name="Moumen B."/>
            <person name="Laverre T."/>
            <person name="Caubet Y."/>
            <person name="Peccoud J."/>
            <person name="Gilbert C."/>
            <person name="Cordaux R."/>
        </authorList>
    </citation>
    <scope>NUCLEOTIDE SEQUENCE [LARGE SCALE GENOMIC DNA]</scope>
    <source>
        <strain evidence="3">ANa2</strain>
        <tissue evidence="3">Whole body excluding digestive tract and cuticle</tissue>
    </source>
</reference>
<dbReference type="PANTHER" id="PTHR14735:SF1">
    <property type="entry name" value="COILED-COIL DOMAIN-CONTAINING PROTEIN 134"/>
    <property type="match status" value="1"/>
</dbReference>
<dbReference type="InterPro" id="IPR026321">
    <property type="entry name" value="CC134"/>
</dbReference>
<name>A0A5N5SLY9_9CRUS</name>
<dbReference type="OrthoDB" id="5854099at2759"/>